<sequence length="219" mass="25481">MIHRDSPTIELKMTLDTFLRKRKEDILKPFVKFCPFHPILITIFSFITGLFCIVFCFYQFQILALLSWFMNRFLDGLDGVVARVRKQESALGAYVDILSDFTIYGWIPISLACEATWENQTSNSLWLLLAILESLYFVNSASLFYLAAILEQRQTGKLKTNEMTHITMCEALVGGTETFVFYSLMIALPCFYLPFLFLLFALLVFFTIIQRLWWAVHML</sequence>
<feature type="transmembrane region" description="Helical" evidence="3">
    <location>
        <begin position="171"/>
        <end position="189"/>
    </location>
</feature>
<keyword evidence="3" id="KW-1133">Transmembrane helix</keyword>
<evidence type="ECO:0000256" key="1">
    <source>
        <dbReference type="ARBA" id="ARBA00022679"/>
    </source>
</evidence>
<feature type="transmembrane region" description="Helical" evidence="3">
    <location>
        <begin position="90"/>
        <end position="107"/>
    </location>
</feature>
<dbReference type="PROSITE" id="PS00379">
    <property type="entry name" value="CDP_ALCOHOL_P_TRANSF"/>
    <property type="match status" value="1"/>
</dbReference>
<accession>A0A9C7PUL0</accession>
<dbReference type="GO" id="GO:0008654">
    <property type="term" value="P:phospholipid biosynthetic process"/>
    <property type="evidence" value="ECO:0007669"/>
    <property type="project" value="InterPro"/>
</dbReference>
<reference evidence="4" key="2">
    <citation type="submission" date="2022-01" db="EMBL/GenBank/DDBJ databases">
        <authorList>
            <person name="Hirooka S."/>
            <person name="Miyagishima S.Y."/>
        </authorList>
    </citation>
    <scope>NUCLEOTIDE SEQUENCE</scope>
    <source>
        <strain evidence="4">NBRC 102759</strain>
    </source>
</reference>
<dbReference type="Pfam" id="PF01066">
    <property type="entry name" value="CDP-OH_P_transf"/>
    <property type="match status" value="1"/>
</dbReference>
<evidence type="ECO:0000313" key="5">
    <source>
        <dbReference type="Proteomes" id="UP001061958"/>
    </source>
</evidence>
<evidence type="ECO:0000256" key="3">
    <source>
        <dbReference type="SAM" id="Phobius"/>
    </source>
</evidence>
<dbReference type="InterPro" id="IPR048254">
    <property type="entry name" value="CDP_ALCOHOL_P_TRANSF_CS"/>
</dbReference>
<name>A0A9C7PUL0_9RHOD</name>
<organism evidence="4 5">
    <name type="scientific">Galdieria partita</name>
    <dbReference type="NCBI Taxonomy" id="83374"/>
    <lineage>
        <taxon>Eukaryota</taxon>
        <taxon>Rhodophyta</taxon>
        <taxon>Bangiophyceae</taxon>
        <taxon>Galdieriales</taxon>
        <taxon>Galdieriaceae</taxon>
        <taxon>Galdieria</taxon>
    </lineage>
</organism>
<feature type="transmembrane region" description="Helical" evidence="3">
    <location>
        <begin position="39"/>
        <end position="69"/>
    </location>
</feature>
<keyword evidence="3" id="KW-0472">Membrane</keyword>
<dbReference type="InterPro" id="IPR000462">
    <property type="entry name" value="CDP-OH_P_trans"/>
</dbReference>
<comment type="similarity">
    <text evidence="2">Belongs to the CDP-alcohol phosphatidyltransferase class-I family.</text>
</comment>
<dbReference type="Proteomes" id="UP001061958">
    <property type="component" value="Unassembled WGS sequence"/>
</dbReference>
<dbReference type="GO" id="GO:0016780">
    <property type="term" value="F:phosphotransferase activity, for other substituted phosphate groups"/>
    <property type="evidence" value="ECO:0007669"/>
    <property type="project" value="InterPro"/>
</dbReference>
<proteinExistence type="inferred from homology"/>
<keyword evidence="5" id="KW-1185">Reference proteome</keyword>
<evidence type="ECO:0000256" key="2">
    <source>
        <dbReference type="RuleBase" id="RU003750"/>
    </source>
</evidence>
<dbReference type="EMBL" id="BQMJ01000011">
    <property type="protein sequence ID" value="GJQ09897.1"/>
    <property type="molecule type" value="Genomic_DNA"/>
</dbReference>
<gene>
    <name evidence="4" type="ORF">GpartN1_g1688.t1</name>
</gene>
<dbReference type="InterPro" id="IPR043130">
    <property type="entry name" value="CDP-OH_PTrfase_TM_dom"/>
</dbReference>
<keyword evidence="1 2" id="KW-0808">Transferase</keyword>
<protein>
    <recommendedName>
        <fullName evidence="6">CDP-alcohol phosphatidyltransferase</fullName>
    </recommendedName>
</protein>
<reference evidence="4" key="1">
    <citation type="journal article" date="2022" name="Proc. Natl. Acad. Sci. U.S.A.">
        <title>Life cycle and functional genomics of the unicellular red alga Galdieria for elucidating algal and plant evolution and industrial use.</title>
        <authorList>
            <person name="Hirooka S."/>
            <person name="Itabashi T."/>
            <person name="Ichinose T.M."/>
            <person name="Onuma R."/>
            <person name="Fujiwara T."/>
            <person name="Yamashita S."/>
            <person name="Jong L.W."/>
            <person name="Tomita R."/>
            <person name="Iwane A.H."/>
            <person name="Miyagishima S.Y."/>
        </authorList>
    </citation>
    <scope>NUCLEOTIDE SEQUENCE</scope>
    <source>
        <strain evidence="4">NBRC 102759</strain>
    </source>
</reference>
<keyword evidence="3" id="KW-0812">Transmembrane</keyword>
<comment type="caution">
    <text evidence="4">The sequence shown here is derived from an EMBL/GenBank/DDBJ whole genome shotgun (WGS) entry which is preliminary data.</text>
</comment>
<dbReference type="GO" id="GO:0016020">
    <property type="term" value="C:membrane"/>
    <property type="evidence" value="ECO:0007669"/>
    <property type="project" value="InterPro"/>
</dbReference>
<dbReference type="OrthoDB" id="10251079at2759"/>
<evidence type="ECO:0008006" key="6">
    <source>
        <dbReference type="Google" id="ProtNLM"/>
    </source>
</evidence>
<feature type="transmembrane region" description="Helical" evidence="3">
    <location>
        <begin position="195"/>
        <end position="214"/>
    </location>
</feature>
<dbReference type="AlphaFoldDB" id="A0A9C7PUL0"/>
<feature type="transmembrane region" description="Helical" evidence="3">
    <location>
        <begin position="127"/>
        <end position="150"/>
    </location>
</feature>
<evidence type="ECO:0000313" key="4">
    <source>
        <dbReference type="EMBL" id="GJQ09897.1"/>
    </source>
</evidence>
<dbReference type="Gene3D" id="1.20.120.1760">
    <property type="match status" value="1"/>
</dbReference>